<evidence type="ECO:0000256" key="7">
    <source>
        <dbReference type="ARBA" id="ARBA00023136"/>
    </source>
</evidence>
<sequence>MRNIALISKNILKQAFRKKSNIITFILLPILGVFISLYLTAVGTSYTKVGVVDLNKSYISTDMIKSMKANSNFIIDENIKEENIDKSLLNRNVDCVVVIPKDFDKNIINIKNQKIEIASVRGKEITAWIENYVNYYVDNLVSIGKVAEGNSNLFRELYEGYKSQSLKLENVSISDKGKDKSATKQSIGLLLVFMLMASSVTSGFIMRDKFNKTYYRTFCSSVTKGQYIFANVFSNLLIYIIQVCIILVLSLYVLNLNFYINTATLFIILLSFGLVSIGFGIIIAAFSKTFNQSSYLSNILITPTCMLSGCFWSVEMMPKWMQQVAMIFPQSWILKTVDELQHGKSFNDVYMYIIIVILFAFVFFFIGILKLQRDENLKSIV</sequence>
<dbReference type="InterPro" id="IPR047817">
    <property type="entry name" value="ABC2_TM_bact-type"/>
</dbReference>
<evidence type="ECO:0000259" key="9">
    <source>
        <dbReference type="PROSITE" id="PS51012"/>
    </source>
</evidence>
<evidence type="ECO:0000256" key="4">
    <source>
        <dbReference type="ARBA" id="ARBA00022475"/>
    </source>
</evidence>
<evidence type="ECO:0000256" key="6">
    <source>
        <dbReference type="ARBA" id="ARBA00022989"/>
    </source>
</evidence>
<feature type="transmembrane region" description="Helical" evidence="8">
    <location>
        <begin position="227"/>
        <end position="252"/>
    </location>
</feature>
<dbReference type="Gene3D" id="3.40.1710.10">
    <property type="entry name" value="abc type-2 transporter like domain"/>
    <property type="match status" value="1"/>
</dbReference>
<comment type="similarity">
    <text evidence="2">Belongs to the ABC-2 integral membrane protein family.</text>
</comment>
<organism evidence="10 11">
    <name type="scientific">Clostridium tarantellae</name>
    <dbReference type="NCBI Taxonomy" id="39493"/>
    <lineage>
        <taxon>Bacteria</taxon>
        <taxon>Bacillati</taxon>
        <taxon>Bacillota</taxon>
        <taxon>Clostridia</taxon>
        <taxon>Eubacteriales</taxon>
        <taxon>Clostridiaceae</taxon>
        <taxon>Clostridium</taxon>
    </lineage>
</organism>
<dbReference type="Proteomes" id="UP000430345">
    <property type="component" value="Unassembled WGS sequence"/>
</dbReference>
<dbReference type="GO" id="GO:0140359">
    <property type="term" value="F:ABC-type transporter activity"/>
    <property type="evidence" value="ECO:0007669"/>
    <property type="project" value="InterPro"/>
</dbReference>
<proteinExistence type="inferred from homology"/>
<dbReference type="EMBL" id="WHJC01000105">
    <property type="protein sequence ID" value="MPQ43782.1"/>
    <property type="molecule type" value="Genomic_DNA"/>
</dbReference>
<dbReference type="PANTHER" id="PTHR30294:SF45">
    <property type="entry name" value="LINEARMYCIN RESISTANCE PERMEASE PROTEIN LNRN"/>
    <property type="match status" value="1"/>
</dbReference>
<dbReference type="Pfam" id="PF12698">
    <property type="entry name" value="ABC2_membrane_3"/>
    <property type="match status" value="1"/>
</dbReference>
<evidence type="ECO:0000256" key="1">
    <source>
        <dbReference type="ARBA" id="ARBA00004651"/>
    </source>
</evidence>
<dbReference type="RefSeq" id="WP_327444669.1">
    <property type="nucleotide sequence ID" value="NZ_WHJC01000105.1"/>
</dbReference>
<feature type="domain" description="ABC transmembrane type-2" evidence="9">
    <location>
        <begin position="151"/>
        <end position="374"/>
    </location>
</feature>
<name>A0A6I1MNE9_9CLOT</name>
<feature type="transmembrane region" description="Helical" evidence="8">
    <location>
        <begin position="187"/>
        <end position="206"/>
    </location>
</feature>
<dbReference type="InterPro" id="IPR013525">
    <property type="entry name" value="ABC2_TM"/>
</dbReference>
<protein>
    <submittedName>
        <fullName evidence="10">ABC transporter permease subunit</fullName>
    </submittedName>
</protein>
<feature type="transmembrane region" description="Helical" evidence="8">
    <location>
        <begin position="258"/>
        <end position="283"/>
    </location>
</feature>
<evidence type="ECO:0000256" key="8">
    <source>
        <dbReference type="SAM" id="Phobius"/>
    </source>
</evidence>
<dbReference type="PROSITE" id="PS51012">
    <property type="entry name" value="ABC_TM2"/>
    <property type="match status" value="1"/>
</dbReference>
<dbReference type="GO" id="GO:0005886">
    <property type="term" value="C:plasma membrane"/>
    <property type="evidence" value="ECO:0007669"/>
    <property type="project" value="UniProtKB-SubCell"/>
</dbReference>
<evidence type="ECO:0000256" key="3">
    <source>
        <dbReference type="ARBA" id="ARBA00022448"/>
    </source>
</evidence>
<evidence type="ECO:0000256" key="5">
    <source>
        <dbReference type="ARBA" id="ARBA00022692"/>
    </source>
</evidence>
<reference evidence="10 11" key="1">
    <citation type="submission" date="2019-10" db="EMBL/GenBank/DDBJ databases">
        <title>The Genome Sequence of Clostridium tarantellae Isolated from Fish Brain.</title>
        <authorList>
            <person name="Bano L."/>
            <person name="Kiel M."/>
            <person name="Sales G."/>
            <person name="Doxey A.C."/>
            <person name="Mansfield M.J."/>
            <person name="Schiavone M."/>
            <person name="Rossetto O."/>
            <person name="Pirazzini M."/>
            <person name="Dobrindt U."/>
            <person name="Montecucco C."/>
        </authorList>
    </citation>
    <scope>NUCLEOTIDE SEQUENCE [LARGE SCALE GENOMIC DNA]</scope>
    <source>
        <strain evidence="10 11">DSM 3997</strain>
    </source>
</reference>
<feature type="transmembrane region" description="Helical" evidence="8">
    <location>
        <begin position="21"/>
        <end position="41"/>
    </location>
</feature>
<gene>
    <name evidence="10" type="ORF">GBZ86_08425</name>
</gene>
<feature type="transmembrane region" description="Helical" evidence="8">
    <location>
        <begin position="349"/>
        <end position="369"/>
    </location>
</feature>
<keyword evidence="5 8" id="KW-0812">Transmembrane</keyword>
<evidence type="ECO:0000313" key="11">
    <source>
        <dbReference type="Proteomes" id="UP000430345"/>
    </source>
</evidence>
<feature type="transmembrane region" description="Helical" evidence="8">
    <location>
        <begin position="295"/>
        <end position="314"/>
    </location>
</feature>
<keyword evidence="3" id="KW-0813">Transport</keyword>
<dbReference type="PANTHER" id="PTHR30294">
    <property type="entry name" value="MEMBRANE COMPONENT OF ABC TRANSPORTER YHHJ-RELATED"/>
    <property type="match status" value="1"/>
</dbReference>
<keyword evidence="4" id="KW-1003">Cell membrane</keyword>
<keyword evidence="7 8" id="KW-0472">Membrane</keyword>
<dbReference type="AlphaFoldDB" id="A0A6I1MNE9"/>
<comment type="subcellular location">
    <subcellularLocation>
        <location evidence="1">Cell membrane</location>
        <topology evidence="1">Multi-pass membrane protein</topology>
    </subcellularLocation>
</comment>
<keyword evidence="6 8" id="KW-1133">Transmembrane helix</keyword>
<comment type="caution">
    <text evidence="10">The sequence shown here is derived from an EMBL/GenBank/DDBJ whole genome shotgun (WGS) entry which is preliminary data.</text>
</comment>
<dbReference type="InterPro" id="IPR051449">
    <property type="entry name" value="ABC-2_transporter_component"/>
</dbReference>
<evidence type="ECO:0000313" key="10">
    <source>
        <dbReference type="EMBL" id="MPQ43782.1"/>
    </source>
</evidence>
<accession>A0A6I1MNE9</accession>
<keyword evidence="11" id="KW-1185">Reference proteome</keyword>
<evidence type="ECO:0000256" key="2">
    <source>
        <dbReference type="ARBA" id="ARBA00007783"/>
    </source>
</evidence>